<reference evidence="1" key="1">
    <citation type="submission" date="2018-01" db="EMBL/GenBank/DDBJ databases">
        <title>An insight into the sialome of Amazonian anophelines.</title>
        <authorList>
            <person name="Ribeiro J.M."/>
            <person name="Scarpassa V."/>
            <person name="Calvo E."/>
        </authorList>
    </citation>
    <scope>NUCLEOTIDE SEQUENCE</scope>
</reference>
<organism evidence="1">
    <name type="scientific">Anopheles darlingi</name>
    <name type="common">Mosquito</name>
    <dbReference type="NCBI Taxonomy" id="43151"/>
    <lineage>
        <taxon>Eukaryota</taxon>
        <taxon>Metazoa</taxon>
        <taxon>Ecdysozoa</taxon>
        <taxon>Arthropoda</taxon>
        <taxon>Hexapoda</taxon>
        <taxon>Insecta</taxon>
        <taxon>Pterygota</taxon>
        <taxon>Neoptera</taxon>
        <taxon>Endopterygota</taxon>
        <taxon>Diptera</taxon>
        <taxon>Nematocera</taxon>
        <taxon>Culicoidea</taxon>
        <taxon>Culicidae</taxon>
        <taxon>Anophelinae</taxon>
        <taxon>Anopheles</taxon>
    </lineage>
</organism>
<sequence>MRCAGSLRAIIRSMGGVGASMCTPSCLNHTCRSSVRIAPYCRSPLSPSLWHCSMPSRFQPAIQVCYYG</sequence>
<name>A0A2M4D4W2_ANODA</name>
<dbReference type="AlphaFoldDB" id="A0A2M4D4W2"/>
<proteinExistence type="predicted"/>
<accession>A0A2M4D4W2</accession>
<protein>
    <submittedName>
        <fullName evidence="1">Putative secreted protein</fullName>
    </submittedName>
</protein>
<evidence type="ECO:0000313" key="1">
    <source>
        <dbReference type="EMBL" id="MBW72624.1"/>
    </source>
</evidence>
<dbReference type="EMBL" id="GGFL01008446">
    <property type="protein sequence ID" value="MBW72624.1"/>
    <property type="molecule type" value="Transcribed_RNA"/>
</dbReference>